<dbReference type="EMBL" id="JACSPQ010000001">
    <property type="protein sequence ID" value="MBD8001203.1"/>
    <property type="molecule type" value="Genomic_DNA"/>
</dbReference>
<name>A0ABR8V8W1_9BACT</name>
<dbReference type="InterPro" id="IPR015424">
    <property type="entry name" value="PyrdxlP-dep_Trfase"/>
</dbReference>
<dbReference type="Pfam" id="PF02347">
    <property type="entry name" value="GDC-P"/>
    <property type="match status" value="2"/>
</dbReference>
<comment type="cofactor">
    <cofactor evidence="1">
        <name>pyridoxal 5'-phosphate</name>
        <dbReference type="ChEBI" id="CHEBI:597326"/>
    </cofactor>
</comment>
<dbReference type="InterPro" id="IPR015422">
    <property type="entry name" value="PyrdxlP-dep_Trfase_small"/>
</dbReference>
<evidence type="ECO:0000256" key="4">
    <source>
        <dbReference type="ARBA" id="ARBA00011690"/>
    </source>
</evidence>
<dbReference type="Proteomes" id="UP000616346">
    <property type="component" value="Unassembled WGS sequence"/>
</dbReference>
<dbReference type="InterPro" id="IPR020581">
    <property type="entry name" value="GDC_P"/>
</dbReference>
<dbReference type="Pfam" id="PF21478">
    <property type="entry name" value="GcvP2_C"/>
    <property type="match status" value="1"/>
</dbReference>
<comment type="similarity">
    <text evidence="3">Belongs to the GcvP family.</text>
</comment>
<keyword evidence="7 11" id="KW-0560">Oxidoreductase</keyword>
<gene>
    <name evidence="11" type="primary">gcvP</name>
    <name evidence="11" type="ORF">H9626_03100</name>
</gene>
<evidence type="ECO:0000256" key="3">
    <source>
        <dbReference type="ARBA" id="ARBA00010756"/>
    </source>
</evidence>
<dbReference type="NCBIfam" id="NF003346">
    <property type="entry name" value="PRK04366.1"/>
    <property type="match status" value="1"/>
</dbReference>
<comment type="subunit">
    <text evidence="4">The glycine cleavage system is composed of four proteins: P, T, L and H.</text>
</comment>
<dbReference type="PANTHER" id="PTHR11773:SF1">
    <property type="entry name" value="GLYCINE DEHYDROGENASE (DECARBOXYLATING), MITOCHONDRIAL"/>
    <property type="match status" value="1"/>
</dbReference>
<evidence type="ECO:0000313" key="11">
    <source>
        <dbReference type="EMBL" id="MBD8001203.1"/>
    </source>
</evidence>
<keyword evidence="12" id="KW-1185">Reference proteome</keyword>
<dbReference type="SUPFAM" id="SSF53383">
    <property type="entry name" value="PLP-dependent transferases"/>
    <property type="match status" value="2"/>
</dbReference>
<accession>A0ABR8V8W1</accession>
<dbReference type="InterPro" id="IPR003437">
    <property type="entry name" value="GcvP"/>
</dbReference>
<dbReference type="EC" id="1.4.4.2" evidence="5"/>
<organism evidence="11 12">
    <name type="scientific">Phocaeicola faecium</name>
    <dbReference type="NCBI Taxonomy" id="2762213"/>
    <lineage>
        <taxon>Bacteria</taxon>
        <taxon>Pseudomonadati</taxon>
        <taxon>Bacteroidota</taxon>
        <taxon>Bacteroidia</taxon>
        <taxon>Bacteroidales</taxon>
        <taxon>Bacteroidaceae</taxon>
        <taxon>Phocaeicola</taxon>
    </lineage>
</organism>
<feature type="domain" description="Glycine cleavage system P-protein N-terminal" evidence="9">
    <location>
        <begin position="8"/>
        <end position="439"/>
    </location>
</feature>
<dbReference type="InterPro" id="IPR015421">
    <property type="entry name" value="PyrdxlP-dep_Trfase_major"/>
</dbReference>
<evidence type="ECO:0000313" key="12">
    <source>
        <dbReference type="Proteomes" id="UP000616346"/>
    </source>
</evidence>
<sequence length="949" mass="104552">MKTRTFADRHVGISDKDLPAMLEKIGMKTLDELIDRTIPSQIRLKTPLPLAPAMSEREFSMHIASLAAMNKLYKSYIGTGWYDTVTPAVIQRNVFENPVWYTSYTPYQTEISQGRLEALLNFQTVVSDLTAMPLANCSLLDEATAAAEAATMMFGLRSRAQQKAGATTLFVDEEIFPQVLAVIHTRAIPQGMQIKTGSYKNLKFTPDIFGCIIQYPNNSGSVEDYREFTSRAHEAGCKVAVDADILALALLMPPGEWGADIVFGSTQRLGIPMFYGGPSAAYFATRDEYKRNMPGRIIGLSKDKYGHICYRMALQTREQHIKREKATSNICTAQALLATMSGFYAVYHGAEGIRSIAEHIHFTAVTLNKQLAHLGYKQLNKCFFDTLRLQLPAQVSTEKLRTIALSKEVNLRYFDNGDVGVSVDETTTLADVNLLIAIFSIAAEKPVHEINEIPETAALPRDLQRTSGYLTHEVFCKYHTETEMMRYIKRLERKDISLAHSMISLGSCTMKLNAASEMIPLSNAGWMNIHPLVPEDQAQGYQTLISNLSEQLKAITGFAGVTLQPNSGAAGEYTGLRIIRSYLESIGEGHRHLILIPASAHGTNPASAVQAGYETLTCACDEHGNVDVEDLRAKAEAHKNELAALMITYPSTHGIFEADIKKICEIIHACGAQVYMDGANMNAQVGLTNPGTIGADVCHLNLHKTFASPHGGGGPGVGPVCVAQHLIPFLPGHAAMGNPQNEVAAAPYGSAGILPITYGYICMMGTEGLEKATKTAILNANYLAARLKDTYGIVYRGTNGFVGHEMILECRKIHEESGITENDIAKRLMDYGYHAPTLSFPVHGTLMIEPTESESLAELDNFVDAMLCIWNEIEEIKNGDASKEDNVLVNAPHPEYEAVGNQWQHMYSREKAVYPMESVRENKFWINVARVDNTLGDRKLLPTRYGSFE</sequence>
<feature type="domain" description="Glycine dehydrogenase C-terminal" evidence="10">
    <location>
        <begin position="772"/>
        <end position="893"/>
    </location>
</feature>
<evidence type="ECO:0000256" key="8">
    <source>
        <dbReference type="ARBA" id="ARBA00049026"/>
    </source>
</evidence>
<dbReference type="Gene3D" id="3.40.640.10">
    <property type="entry name" value="Type I PLP-dependent aspartate aminotransferase-like (Major domain)"/>
    <property type="match status" value="2"/>
</dbReference>
<reference evidence="11 12" key="1">
    <citation type="submission" date="2020-08" db="EMBL/GenBank/DDBJ databases">
        <title>A Genomic Blueprint of the Chicken Gut Microbiome.</title>
        <authorList>
            <person name="Gilroy R."/>
            <person name="Ravi A."/>
            <person name="Getino M."/>
            <person name="Pursley I."/>
            <person name="Horton D.L."/>
            <person name="Alikhan N.-F."/>
            <person name="Baker D."/>
            <person name="Gharbi K."/>
            <person name="Hall N."/>
            <person name="Watson M."/>
            <person name="Adriaenssens E.M."/>
            <person name="Foster-Nyarko E."/>
            <person name="Jarju S."/>
            <person name="Secka A."/>
            <person name="Antonio M."/>
            <person name="Oren A."/>
            <person name="Chaudhuri R."/>
            <person name="La Ragione R.M."/>
            <person name="Hildebrand F."/>
            <person name="Pallen M.J."/>
        </authorList>
    </citation>
    <scope>NUCLEOTIDE SEQUENCE [LARGE SCALE GENOMIC DNA]</scope>
    <source>
        <strain evidence="11 12">Sa1YUN3</strain>
    </source>
</reference>
<evidence type="ECO:0000259" key="10">
    <source>
        <dbReference type="Pfam" id="PF21478"/>
    </source>
</evidence>
<proteinExistence type="inferred from homology"/>
<dbReference type="PANTHER" id="PTHR11773">
    <property type="entry name" value="GLYCINE DEHYDROGENASE, DECARBOXYLATING"/>
    <property type="match status" value="1"/>
</dbReference>
<evidence type="ECO:0000256" key="7">
    <source>
        <dbReference type="ARBA" id="ARBA00023002"/>
    </source>
</evidence>
<evidence type="ECO:0000259" key="9">
    <source>
        <dbReference type="Pfam" id="PF02347"/>
    </source>
</evidence>
<evidence type="ECO:0000256" key="2">
    <source>
        <dbReference type="ARBA" id="ARBA00003788"/>
    </source>
</evidence>
<evidence type="ECO:0000256" key="1">
    <source>
        <dbReference type="ARBA" id="ARBA00001933"/>
    </source>
</evidence>
<dbReference type="InterPro" id="IPR049316">
    <property type="entry name" value="GDC-P_C"/>
</dbReference>
<dbReference type="Gene3D" id="3.90.1150.10">
    <property type="entry name" value="Aspartate Aminotransferase, domain 1"/>
    <property type="match status" value="2"/>
</dbReference>
<dbReference type="CDD" id="cd00613">
    <property type="entry name" value="GDC-P"/>
    <property type="match status" value="2"/>
</dbReference>
<evidence type="ECO:0000256" key="5">
    <source>
        <dbReference type="ARBA" id="ARBA00012134"/>
    </source>
</evidence>
<comment type="catalytic activity">
    <reaction evidence="8">
        <text>N(6)-[(R)-lipoyl]-L-lysyl-[glycine-cleavage complex H protein] + glycine + H(+) = N(6)-[(R)-S(8)-aminomethyldihydrolipoyl]-L-lysyl-[glycine-cleavage complex H protein] + CO2</text>
        <dbReference type="Rhea" id="RHEA:24304"/>
        <dbReference type="Rhea" id="RHEA-COMP:10494"/>
        <dbReference type="Rhea" id="RHEA-COMP:10495"/>
        <dbReference type="ChEBI" id="CHEBI:15378"/>
        <dbReference type="ChEBI" id="CHEBI:16526"/>
        <dbReference type="ChEBI" id="CHEBI:57305"/>
        <dbReference type="ChEBI" id="CHEBI:83099"/>
        <dbReference type="ChEBI" id="CHEBI:83143"/>
        <dbReference type="EC" id="1.4.4.2"/>
    </reaction>
</comment>
<dbReference type="NCBIfam" id="TIGR00461">
    <property type="entry name" value="gcvP"/>
    <property type="match status" value="1"/>
</dbReference>
<protein>
    <recommendedName>
        <fullName evidence="5">glycine dehydrogenase (aminomethyl-transferring)</fullName>
        <ecNumber evidence="5">1.4.4.2</ecNumber>
    </recommendedName>
</protein>
<dbReference type="RefSeq" id="WP_191709538.1">
    <property type="nucleotide sequence ID" value="NZ_JACSPQ010000001.1"/>
</dbReference>
<dbReference type="GO" id="GO:0004375">
    <property type="term" value="F:glycine dehydrogenase (decarboxylating) activity"/>
    <property type="evidence" value="ECO:0007669"/>
    <property type="project" value="UniProtKB-EC"/>
</dbReference>
<evidence type="ECO:0000256" key="6">
    <source>
        <dbReference type="ARBA" id="ARBA00022898"/>
    </source>
</evidence>
<feature type="domain" description="Glycine cleavage system P-protein N-terminal" evidence="9">
    <location>
        <begin position="459"/>
        <end position="733"/>
    </location>
</feature>
<comment type="function">
    <text evidence="2">The glycine cleavage system catalyzes the degradation of glycine. The P protein binds the alpha-amino group of glycine through its pyridoxal phosphate cofactor; CO(2) is released and the remaining methylamine moiety is then transferred to the lipoamide cofactor of the H protein.</text>
</comment>
<keyword evidence="6" id="KW-0663">Pyridoxal phosphate</keyword>
<comment type="caution">
    <text evidence="11">The sequence shown here is derived from an EMBL/GenBank/DDBJ whole genome shotgun (WGS) entry which is preliminary data.</text>
</comment>
<dbReference type="InterPro" id="IPR049315">
    <property type="entry name" value="GDC-P_N"/>
</dbReference>